<sequence length="66" mass="6547">MIVTVNGEDRTLADGATVRVLVTELDLPDEGVAVAVDGVVVPSSGWDQAALGAGAEVDVLTAVQGG</sequence>
<name>A0A2A2WT68_9ACTN</name>
<organism evidence="1 2">
    <name type="scientific">Dietzia natronolimnaea</name>
    <dbReference type="NCBI Taxonomy" id="161920"/>
    <lineage>
        <taxon>Bacteria</taxon>
        <taxon>Bacillati</taxon>
        <taxon>Actinomycetota</taxon>
        <taxon>Actinomycetes</taxon>
        <taxon>Mycobacteriales</taxon>
        <taxon>Dietziaceae</taxon>
        <taxon>Dietzia</taxon>
    </lineage>
</organism>
<gene>
    <name evidence="1" type="primary">thiS</name>
    <name evidence="1" type="ORF">CEY15_04045</name>
</gene>
<dbReference type="AlphaFoldDB" id="A0A2A2WT68"/>
<protein>
    <submittedName>
        <fullName evidence="1">Thiamine biosynthesis protein ThiS</fullName>
    </submittedName>
</protein>
<dbReference type="InterPro" id="IPR016155">
    <property type="entry name" value="Mopterin_synth/thiamin_S_b"/>
</dbReference>
<dbReference type="Pfam" id="PF02597">
    <property type="entry name" value="ThiS"/>
    <property type="match status" value="1"/>
</dbReference>
<dbReference type="Proteomes" id="UP000218810">
    <property type="component" value="Unassembled WGS sequence"/>
</dbReference>
<evidence type="ECO:0000313" key="1">
    <source>
        <dbReference type="EMBL" id="PAY24174.1"/>
    </source>
</evidence>
<accession>A0A2A2WT68</accession>
<reference evidence="2" key="1">
    <citation type="submission" date="2017-09" db="EMBL/GenBank/DDBJ databases">
        <authorList>
            <person name="Zhang Y."/>
            <person name="Huang X."/>
            <person name="Liu J."/>
            <person name="Lu L."/>
            <person name="Peng K."/>
        </authorList>
    </citation>
    <scope>NUCLEOTIDE SEQUENCE [LARGE SCALE GENOMIC DNA]</scope>
    <source>
        <strain evidence="2">S-XJ-1</strain>
    </source>
</reference>
<dbReference type="NCBIfam" id="TIGR01683">
    <property type="entry name" value="thiS"/>
    <property type="match status" value="1"/>
</dbReference>
<dbReference type="InterPro" id="IPR003749">
    <property type="entry name" value="ThiS/MoaD-like"/>
</dbReference>
<proteinExistence type="predicted"/>
<dbReference type="InterPro" id="IPR010035">
    <property type="entry name" value="Thi_S"/>
</dbReference>
<evidence type="ECO:0000313" key="2">
    <source>
        <dbReference type="Proteomes" id="UP000218810"/>
    </source>
</evidence>
<dbReference type="SUPFAM" id="SSF54285">
    <property type="entry name" value="MoaD/ThiS"/>
    <property type="match status" value="1"/>
</dbReference>
<comment type="caution">
    <text evidence="1">The sequence shown here is derived from an EMBL/GenBank/DDBJ whole genome shotgun (WGS) entry which is preliminary data.</text>
</comment>
<dbReference type="EMBL" id="NTGA01000007">
    <property type="protein sequence ID" value="PAY24174.1"/>
    <property type="molecule type" value="Genomic_DNA"/>
</dbReference>
<dbReference type="RefSeq" id="WP_017837853.1">
    <property type="nucleotide sequence ID" value="NZ_BAAAHZ010000002.1"/>
</dbReference>
<dbReference type="InterPro" id="IPR012675">
    <property type="entry name" value="Beta-grasp_dom_sf"/>
</dbReference>
<dbReference type="PANTHER" id="PTHR34472:SF1">
    <property type="entry name" value="SULFUR CARRIER PROTEIN THIS"/>
    <property type="match status" value="1"/>
</dbReference>
<dbReference type="Gene3D" id="3.10.20.30">
    <property type="match status" value="1"/>
</dbReference>
<dbReference type="PANTHER" id="PTHR34472">
    <property type="entry name" value="SULFUR CARRIER PROTEIN THIS"/>
    <property type="match status" value="1"/>
</dbReference>
<keyword evidence="2" id="KW-1185">Reference proteome</keyword>